<dbReference type="CDD" id="cd04301">
    <property type="entry name" value="NAT_SF"/>
    <property type="match status" value="1"/>
</dbReference>
<dbReference type="EMBL" id="RIAX01000004">
    <property type="protein sequence ID" value="RNF39823.1"/>
    <property type="molecule type" value="Genomic_DNA"/>
</dbReference>
<accession>A0A3M8P833</accession>
<gene>
    <name evidence="2" type="ORF">EEX84_07600</name>
</gene>
<dbReference type="AlphaFoldDB" id="A0A3M8P833"/>
<dbReference type="Gene3D" id="3.40.630.30">
    <property type="match status" value="1"/>
</dbReference>
<comment type="caution">
    <text evidence="2">The sequence shown here is derived from an EMBL/GenBank/DDBJ whole genome shotgun (WGS) entry which is preliminary data.</text>
</comment>
<dbReference type="OrthoDB" id="2189687at2"/>
<reference evidence="2 3" key="1">
    <citation type="journal article" date="2018" name="Int. J. Syst. Evol. Microbiol.">
        <title>Planococcus salinus sp. nov., a moderately halophilic bacterium isolated from a saline-alkali soil.</title>
        <authorList>
            <person name="Gan L."/>
        </authorList>
    </citation>
    <scope>NUCLEOTIDE SEQUENCE [LARGE SCALE GENOMIC DNA]</scope>
    <source>
        <strain evidence="2 3">LCB217</strain>
    </source>
</reference>
<evidence type="ECO:0000259" key="1">
    <source>
        <dbReference type="PROSITE" id="PS51186"/>
    </source>
</evidence>
<feature type="domain" description="N-acetyltransferase" evidence="1">
    <location>
        <begin position="1"/>
        <end position="118"/>
    </location>
</feature>
<dbReference type="Proteomes" id="UP000275473">
    <property type="component" value="Unassembled WGS sequence"/>
</dbReference>
<dbReference type="InterPro" id="IPR000182">
    <property type="entry name" value="GNAT_dom"/>
</dbReference>
<dbReference type="InterPro" id="IPR016181">
    <property type="entry name" value="Acyl_CoA_acyltransferase"/>
</dbReference>
<dbReference type="RefSeq" id="WP_123165018.1">
    <property type="nucleotide sequence ID" value="NZ_RIAX01000004.1"/>
</dbReference>
<dbReference type="PROSITE" id="PS51186">
    <property type="entry name" value="GNAT"/>
    <property type="match status" value="1"/>
</dbReference>
<protein>
    <submittedName>
        <fullName evidence="2">N-acetyltransferase</fullName>
    </submittedName>
</protein>
<organism evidence="2 3">
    <name type="scientific">Planococcus salinus</name>
    <dbReference type="NCBI Taxonomy" id="1848460"/>
    <lineage>
        <taxon>Bacteria</taxon>
        <taxon>Bacillati</taxon>
        <taxon>Bacillota</taxon>
        <taxon>Bacilli</taxon>
        <taxon>Bacillales</taxon>
        <taxon>Caryophanaceae</taxon>
        <taxon>Planococcus</taxon>
    </lineage>
</organism>
<evidence type="ECO:0000313" key="2">
    <source>
        <dbReference type="EMBL" id="RNF39823.1"/>
    </source>
</evidence>
<evidence type="ECO:0000313" key="3">
    <source>
        <dbReference type="Proteomes" id="UP000275473"/>
    </source>
</evidence>
<sequence length="118" mass="13916">MLVRYKKSHGKIAMGLLSFMPTERNLKTLQQTLHLYEENQDWQLFLWKDKEDYTGLIGAKVDENHFTVHHISVLPSHRGEGIGHAMTEELQRFMQHRKMRATKETKSFMARCREKMGA</sequence>
<keyword evidence="3" id="KW-1185">Reference proteome</keyword>
<dbReference type="GO" id="GO:0016747">
    <property type="term" value="F:acyltransferase activity, transferring groups other than amino-acyl groups"/>
    <property type="evidence" value="ECO:0007669"/>
    <property type="project" value="InterPro"/>
</dbReference>
<dbReference type="Pfam" id="PF00583">
    <property type="entry name" value="Acetyltransf_1"/>
    <property type="match status" value="1"/>
</dbReference>
<dbReference type="SUPFAM" id="SSF55729">
    <property type="entry name" value="Acyl-CoA N-acyltransferases (Nat)"/>
    <property type="match status" value="1"/>
</dbReference>
<keyword evidence="2" id="KW-0808">Transferase</keyword>
<name>A0A3M8P833_9BACL</name>
<proteinExistence type="predicted"/>